<dbReference type="RefSeq" id="WP_049740032.1">
    <property type="nucleotide sequence ID" value="NZ_BJON01000002.1"/>
</dbReference>
<protein>
    <submittedName>
        <fullName evidence="9">Peptide ABC transporter substrate-binding protein</fullName>
    </submittedName>
</protein>
<keyword evidence="4 6" id="KW-0732">Signal</keyword>
<feature type="signal peptide" evidence="6">
    <location>
        <begin position="1"/>
        <end position="23"/>
    </location>
</feature>
<dbReference type="GO" id="GO:1904680">
    <property type="term" value="F:peptide transmembrane transporter activity"/>
    <property type="evidence" value="ECO:0007669"/>
    <property type="project" value="TreeGrafter"/>
</dbReference>
<evidence type="ECO:0000313" key="9">
    <source>
        <dbReference type="EMBL" id="KNB70996.1"/>
    </source>
</evidence>
<dbReference type="AlphaFoldDB" id="A0A0K9YQP5"/>
<dbReference type="PANTHER" id="PTHR30290">
    <property type="entry name" value="PERIPLASMIC BINDING COMPONENT OF ABC TRANSPORTER"/>
    <property type="match status" value="1"/>
</dbReference>
<dbReference type="OrthoDB" id="9801912at2"/>
<evidence type="ECO:0000256" key="2">
    <source>
        <dbReference type="ARBA" id="ARBA00005695"/>
    </source>
</evidence>
<dbReference type="Gene3D" id="3.90.76.10">
    <property type="entry name" value="Dipeptide-binding Protein, Domain 1"/>
    <property type="match status" value="1"/>
</dbReference>
<dbReference type="GO" id="GO:0015833">
    <property type="term" value="P:peptide transport"/>
    <property type="evidence" value="ECO:0007669"/>
    <property type="project" value="UniProtKB-KW"/>
</dbReference>
<evidence type="ECO:0000259" key="7">
    <source>
        <dbReference type="Pfam" id="PF00496"/>
    </source>
</evidence>
<dbReference type="PROSITE" id="PS51257">
    <property type="entry name" value="PROKAR_LIPOPROTEIN"/>
    <property type="match status" value="1"/>
</dbReference>
<comment type="similarity">
    <text evidence="2">Belongs to the bacterial solute-binding protein 5 family.</text>
</comment>
<dbReference type="InterPro" id="IPR000914">
    <property type="entry name" value="SBP_5_dom"/>
</dbReference>
<dbReference type="FunFam" id="3.10.105.10:FF:000001">
    <property type="entry name" value="Oligopeptide ABC transporter, oligopeptide-binding protein"/>
    <property type="match status" value="1"/>
</dbReference>
<dbReference type="PIRSF" id="PIRSF002741">
    <property type="entry name" value="MppA"/>
    <property type="match status" value="1"/>
</dbReference>
<dbReference type="GO" id="GO:0030288">
    <property type="term" value="C:outer membrane-bounded periplasmic space"/>
    <property type="evidence" value="ECO:0007669"/>
    <property type="project" value="UniProtKB-ARBA"/>
</dbReference>
<feature type="domain" description="Solute-binding protein family 5" evidence="7">
    <location>
        <begin position="94"/>
        <end position="474"/>
    </location>
</feature>
<dbReference type="SUPFAM" id="SSF53850">
    <property type="entry name" value="Periplasmic binding protein-like II"/>
    <property type="match status" value="1"/>
</dbReference>
<evidence type="ECO:0000256" key="1">
    <source>
        <dbReference type="ARBA" id="ARBA00004196"/>
    </source>
</evidence>
<proteinExistence type="inferred from homology"/>
<dbReference type="InterPro" id="IPR039424">
    <property type="entry name" value="SBP_5"/>
</dbReference>
<dbReference type="InterPro" id="IPR030678">
    <property type="entry name" value="Peptide/Ni-bd"/>
</dbReference>
<comment type="subcellular location">
    <subcellularLocation>
        <location evidence="1">Cell envelope</location>
    </subcellularLocation>
</comment>
<keyword evidence="11" id="KW-1185">Reference proteome</keyword>
<sequence length="554" mass="61801">MRVKQKGFLYLLISILISCTVLTGCNFGSAGKDSGAPAPEGKSGEPAAVKQVLNVSTGAEIATLDAAQISDAVSSTVVNNINEGLYRFDDKSQPILAIAEEHKESEDHLTHTFLLRDAKWANGDPVTAQDFEYGWKRVLRETGPYGVAFEMAGIANAGKILSGEMKPDDLGVKAVDAKTLEVKLDRISPLFVPLLPLATFLPQNQKFIEQAGDQYGLEHDKVLANGPFVLSDWKHDQSWQYKKNESYWDAANVKLHEINVYIVKEPSAAVNLYETGKLDRVAGLTSSLVDAYKGNDDYEKIGTSTTIFLRLNPDVVAFRNENIRRAISMAVDRESLTKVVLNDGSMPLYGLVPTGFSVSPDGKDFREINGDLNKGTPEEARIFWKKGLEELGQIGLETSVIVADQEYMRQTAEYLKAQLETNLPGFVLKLKTVPFQQRIKQEKAFEYDMALSTWGPDYIDPMTYLDMWVTGGHANRMKYSNPKFDALVAEANKELDSGKRYEMLLQLEKMFIEQDAAAVPLFQSGEVILQSKKIKNLIMHLSGPDFTYKWTYLY</sequence>
<reference evidence="9" key="2">
    <citation type="submission" date="2015-07" db="EMBL/GenBank/DDBJ databases">
        <title>MeaNS - Measles Nucleotide Surveillance Program.</title>
        <authorList>
            <person name="Tran T."/>
            <person name="Druce J."/>
        </authorList>
    </citation>
    <scope>NUCLEOTIDE SEQUENCE</scope>
    <source>
        <strain evidence="9">DSM 9887</strain>
    </source>
</reference>
<gene>
    <name evidence="8" type="primary">oppA_2</name>
    <name evidence="9" type="ORF">ADS79_19425</name>
    <name evidence="8" type="ORF">BRE01_04580</name>
</gene>
<evidence type="ECO:0000256" key="3">
    <source>
        <dbReference type="ARBA" id="ARBA00022448"/>
    </source>
</evidence>
<dbReference type="Pfam" id="PF00496">
    <property type="entry name" value="SBP_bac_5"/>
    <property type="match status" value="1"/>
</dbReference>
<dbReference type="STRING" id="54915.ADS79_19425"/>
<dbReference type="Gene3D" id="3.40.190.10">
    <property type="entry name" value="Periplasmic binding protein-like II"/>
    <property type="match status" value="1"/>
</dbReference>
<evidence type="ECO:0000256" key="6">
    <source>
        <dbReference type="SAM" id="SignalP"/>
    </source>
</evidence>
<dbReference type="PANTHER" id="PTHR30290:SF10">
    <property type="entry name" value="PERIPLASMIC OLIGOPEPTIDE-BINDING PROTEIN-RELATED"/>
    <property type="match status" value="1"/>
</dbReference>
<accession>A0A0K9YQP5</accession>
<dbReference type="CDD" id="cd08504">
    <property type="entry name" value="PBP2_OppA"/>
    <property type="match status" value="1"/>
</dbReference>
<organism evidence="9 10">
    <name type="scientific">Brevibacillus reuszeri</name>
    <dbReference type="NCBI Taxonomy" id="54915"/>
    <lineage>
        <taxon>Bacteria</taxon>
        <taxon>Bacillati</taxon>
        <taxon>Bacillota</taxon>
        <taxon>Bacilli</taxon>
        <taxon>Bacillales</taxon>
        <taxon>Paenibacillaceae</taxon>
        <taxon>Brevibacillus</taxon>
    </lineage>
</organism>
<keyword evidence="5" id="KW-0571">Peptide transport</keyword>
<dbReference type="PATRIC" id="fig|54915.3.peg.2991"/>
<evidence type="ECO:0000313" key="11">
    <source>
        <dbReference type="Proteomes" id="UP000319578"/>
    </source>
</evidence>
<evidence type="ECO:0000313" key="8">
    <source>
        <dbReference type="EMBL" id="GED66756.1"/>
    </source>
</evidence>
<reference evidence="10" key="1">
    <citation type="submission" date="2015-07" db="EMBL/GenBank/DDBJ databases">
        <title>Genome sequencing project for genomic taxonomy and phylogenomics of Bacillus-like bacteria.</title>
        <authorList>
            <person name="Liu B."/>
            <person name="Wang J."/>
            <person name="Zhu Y."/>
            <person name="Liu G."/>
            <person name="Chen Q."/>
            <person name="Chen Z."/>
            <person name="Lan J."/>
            <person name="Che J."/>
            <person name="Ge C."/>
            <person name="Shi H."/>
            <person name="Pan Z."/>
            <person name="Liu X."/>
        </authorList>
    </citation>
    <scope>NUCLEOTIDE SEQUENCE [LARGE SCALE GENOMIC DNA]</scope>
    <source>
        <strain evidence="10">DSM 9887</strain>
    </source>
</reference>
<dbReference type="FunFam" id="3.90.76.10:FF:000001">
    <property type="entry name" value="Oligopeptide ABC transporter substrate-binding protein"/>
    <property type="match status" value="1"/>
</dbReference>
<dbReference type="EMBL" id="BJON01000002">
    <property type="protein sequence ID" value="GED66756.1"/>
    <property type="molecule type" value="Genomic_DNA"/>
</dbReference>
<dbReference type="EMBL" id="LGIQ01000009">
    <property type="protein sequence ID" value="KNB70996.1"/>
    <property type="molecule type" value="Genomic_DNA"/>
</dbReference>
<keyword evidence="5" id="KW-0653">Protein transport</keyword>
<dbReference type="Gene3D" id="3.10.105.10">
    <property type="entry name" value="Dipeptide-binding Protein, Domain 3"/>
    <property type="match status" value="1"/>
</dbReference>
<feature type="chain" id="PRO_5038420308" evidence="6">
    <location>
        <begin position="24"/>
        <end position="554"/>
    </location>
</feature>
<dbReference type="Proteomes" id="UP000319578">
    <property type="component" value="Unassembled WGS sequence"/>
</dbReference>
<comment type="caution">
    <text evidence="9">The sequence shown here is derived from an EMBL/GenBank/DDBJ whole genome shotgun (WGS) entry which is preliminary data.</text>
</comment>
<evidence type="ECO:0000256" key="4">
    <source>
        <dbReference type="ARBA" id="ARBA00022729"/>
    </source>
</evidence>
<evidence type="ECO:0000313" key="10">
    <source>
        <dbReference type="Proteomes" id="UP000036834"/>
    </source>
</evidence>
<dbReference type="Proteomes" id="UP000036834">
    <property type="component" value="Unassembled WGS sequence"/>
</dbReference>
<name>A0A0K9YQP5_9BACL</name>
<dbReference type="GO" id="GO:0043190">
    <property type="term" value="C:ATP-binding cassette (ABC) transporter complex"/>
    <property type="evidence" value="ECO:0007669"/>
    <property type="project" value="InterPro"/>
</dbReference>
<keyword evidence="3" id="KW-0813">Transport</keyword>
<reference evidence="8 11" key="3">
    <citation type="submission" date="2019-06" db="EMBL/GenBank/DDBJ databases">
        <title>Whole genome shotgun sequence of Brevibacillus reuszeri NBRC 15719.</title>
        <authorList>
            <person name="Hosoyama A."/>
            <person name="Uohara A."/>
            <person name="Ohji S."/>
            <person name="Ichikawa N."/>
        </authorList>
    </citation>
    <scope>NUCLEOTIDE SEQUENCE [LARGE SCALE GENOMIC DNA]</scope>
    <source>
        <strain evidence="8 11">NBRC 15719</strain>
    </source>
</reference>
<evidence type="ECO:0000256" key="5">
    <source>
        <dbReference type="ARBA" id="ARBA00022856"/>
    </source>
</evidence>